<feature type="transmembrane region" description="Helical" evidence="2">
    <location>
        <begin position="331"/>
        <end position="352"/>
    </location>
</feature>
<proteinExistence type="predicted"/>
<keyword evidence="2" id="KW-0472">Membrane</keyword>
<evidence type="ECO:0000313" key="4">
    <source>
        <dbReference type="Proteomes" id="UP001085076"/>
    </source>
</evidence>
<evidence type="ECO:0000256" key="1">
    <source>
        <dbReference type="SAM" id="MobiDB-lite"/>
    </source>
</evidence>
<feature type="compositionally biased region" description="Low complexity" evidence="1">
    <location>
        <begin position="91"/>
        <end position="101"/>
    </location>
</feature>
<name>A0A9D5CX27_9LILI</name>
<feature type="region of interest" description="Disordered" evidence="1">
    <location>
        <begin position="75"/>
        <end position="127"/>
    </location>
</feature>
<keyword evidence="2" id="KW-0812">Transmembrane</keyword>
<comment type="caution">
    <text evidence="3">The sequence shown here is derived from an EMBL/GenBank/DDBJ whole genome shotgun (WGS) entry which is preliminary data.</text>
</comment>
<evidence type="ECO:0000256" key="2">
    <source>
        <dbReference type="SAM" id="Phobius"/>
    </source>
</evidence>
<protein>
    <submittedName>
        <fullName evidence="3">Uncharacterized protein</fullName>
    </submittedName>
</protein>
<gene>
    <name evidence="3" type="ORF">J5N97_008759</name>
</gene>
<feature type="compositionally biased region" description="Basic and acidic residues" evidence="1">
    <location>
        <begin position="102"/>
        <end position="113"/>
    </location>
</feature>
<feature type="compositionally biased region" description="Acidic residues" evidence="1">
    <location>
        <begin position="114"/>
        <end position="126"/>
    </location>
</feature>
<keyword evidence="2" id="KW-1133">Transmembrane helix</keyword>
<dbReference type="OrthoDB" id="1736072at2759"/>
<keyword evidence="4" id="KW-1185">Reference proteome</keyword>
<dbReference type="PANTHER" id="PTHR35490">
    <property type="entry name" value="BACTERIOPHAGE N4 ADSORPTION B PROTEIN"/>
    <property type="match status" value="1"/>
</dbReference>
<evidence type="ECO:0000313" key="3">
    <source>
        <dbReference type="EMBL" id="KAJ0980504.1"/>
    </source>
</evidence>
<dbReference type="EMBL" id="JAGGNH010000002">
    <property type="protein sequence ID" value="KAJ0980504.1"/>
    <property type="molecule type" value="Genomic_DNA"/>
</dbReference>
<reference evidence="3" key="2">
    <citation type="journal article" date="2022" name="Hortic Res">
        <title>The genome of Dioscorea zingiberensis sheds light on the biosynthesis, origin and evolution of the medicinally important diosgenin saponins.</title>
        <authorList>
            <person name="Li Y."/>
            <person name="Tan C."/>
            <person name="Li Z."/>
            <person name="Guo J."/>
            <person name="Li S."/>
            <person name="Chen X."/>
            <person name="Wang C."/>
            <person name="Dai X."/>
            <person name="Yang H."/>
            <person name="Song W."/>
            <person name="Hou L."/>
            <person name="Xu J."/>
            <person name="Tong Z."/>
            <person name="Xu A."/>
            <person name="Yuan X."/>
            <person name="Wang W."/>
            <person name="Yang Q."/>
            <person name="Chen L."/>
            <person name="Sun Z."/>
            <person name="Wang K."/>
            <person name="Pan B."/>
            <person name="Chen J."/>
            <person name="Bao Y."/>
            <person name="Liu F."/>
            <person name="Qi X."/>
            <person name="Gang D.R."/>
            <person name="Wen J."/>
            <person name="Li J."/>
        </authorList>
    </citation>
    <scope>NUCLEOTIDE SEQUENCE</scope>
    <source>
        <strain evidence="3">Dzin_1.0</strain>
    </source>
</reference>
<sequence>MPTIDFVALDRWFHRNNGSGEDSAVSAACSKTSLPSFNPALYAIPDLGSIPESSPTSDFPNPYMLNHKRREFLHPSSPCRRAVPPDHDPNEAGGASIGASAEETRSLDGKWAEEAGDQDNGEIDDFFEPRDSMSAVCSSEEEGSGSSVRRARCSARSATSEHSQYYDAEEFLSDCSISQPSPSHSTNFEVELQSLRLSLLEEIEKRKGAEEALLHMQKHWQRMATCFSQLGLSFPEVQVSGDPCFEIDPEGIFQEIIVTRFVSEAIEKSILQAETKETIEAIIESKDHEISRLRDRSQYYEAVNREMSQRNQEIAVLARQQQRKRNTIRKWIWGCIGFSITIGVSLFAQSHLLHSGNDLLHNSSSDASSGIMESDNIKPSV</sequence>
<dbReference type="AlphaFoldDB" id="A0A9D5CX27"/>
<dbReference type="Proteomes" id="UP001085076">
    <property type="component" value="Miscellaneous, Linkage group lg02"/>
</dbReference>
<dbReference type="PANTHER" id="PTHR35490:SF3">
    <property type="entry name" value="(WILD MALAYSIAN BANANA) HYPOTHETICAL PROTEIN"/>
    <property type="match status" value="1"/>
</dbReference>
<organism evidence="3 4">
    <name type="scientific">Dioscorea zingiberensis</name>
    <dbReference type="NCBI Taxonomy" id="325984"/>
    <lineage>
        <taxon>Eukaryota</taxon>
        <taxon>Viridiplantae</taxon>
        <taxon>Streptophyta</taxon>
        <taxon>Embryophyta</taxon>
        <taxon>Tracheophyta</taxon>
        <taxon>Spermatophyta</taxon>
        <taxon>Magnoliopsida</taxon>
        <taxon>Liliopsida</taxon>
        <taxon>Dioscoreales</taxon>
        <taxon>Dioscoreaceae</taxon>
        <taxon>Dioscorea</taxon>
    </lineage>
</organism>
<reference evidence="3" key="1">
    <citation type="submission" date="2021-03" db="EMBL/GenBank/DDBJ databases">
        <authorList>
            <person name="Li Z."/>
            <person name="Yang C."/>
        </authorList>
    </citation>
    <scope>NUCLEOTIDE SEQUENCE</scope>
    <source>
        <strain evidence="3">Dzin_1.0</strain>
        <tissue evidence="3">Leaf</tissue>
    </source>
</reference>
<accession>A0A9D5CX27</accession>